<evidence type="ECO:0000256" key="1">
    <source>
        <dbReference type="SAM" id="MobiDB-lite"/>
    </source>
</evidence>
<dbReference type="OrthoDB" id="2266604at2759"/>
<dbReference type="PANTHER" id="PTHR19858">
    <property type="entry name" value="WD40 REPEAT PROTEIN"/>
    <property type="match status" value="1"/>
</dbReference>
<dbReference type="EMBL" id="KV921894">
    <property type="protein sequence ID" value="ORE08044.1"/>
    <property type="molecule type" value="Genomic_DNA"/>
</dbReference>
<feature type="chain" id="PRO_5012055086" evidence="2">
    <location>
        <begin position="18"/>
        <end position="237"/>
    </location>
</feature>
<reference evidence="3" key="1">
    <citation type="journal article" date="2016" name="Proc. Natl. Acad. Sci. U.S.A.">
        <title>Lipid metabolic changes in an early divergent fungus govern the establishment of a mutualistic symbiosis with endobacteria.</title>
        <authorList>
            <person name="Lastovetsky O.A."/>
            <person name="Gaspar M.L."/>
            <person name="Mondo S.J."/>
            <person name="LaButti K.M."/>
            <person name="Sandor L."/>
            <person name="Grigoriev I.V."/>
            <person name="Henry S.A."/>
            <person name="Pawlowska T.E."/>
        </authorList>
    </citation>
    <scope>NUCLEOTIDE SEQUENCE [LARGE SCALE GENOMIC DNA]</scope>
    <source>
        <strain evidence="3">ATCC 52814</strain>
    </source>
</reference>
<protein>
    <submittedName>
        <fullName evidence="3">Uncharacterized protein</fullName>
    </submittedName>
</protein>
<dbReference type="VEuPathDB" id="FungiDB:BCV72DRAFT_304067"/>
<dbReference type="PANTHER" id="PTHR19858:SF0">
    <property type="entry name" value="PERIODIC TRYPTOPHAN PROTEIN 2 HOMOLOG"/>
    <property type="match status" value="1"/>
</dbReference>
<dbReference type="GO" id="GO:0034388">
    <property type="term" value="C:Pwp2p-containing subcomplex of 90S preribosome"/>
    <property type="evidence" value="ECO:0007669"/>
    <property type="project" value="TreeGrafter"/>
</dbReference>
<dbReference type="InterPro" id="IPR027145">
    <property type="entry name" value="PWP2"/>
</dbReference>
<dbReference type="GO" id="GO:0032040">
    <property type="term" value="C:small-subunit processome"/>
    <property type="evidence" value="ECO:0007669"/>
    <property type="project" value="TreeGrafter"/>
</dbReference>
<dbReference type="GO" id="GO:0000028">
    <property type="term" value="P:ribosomal small subunit assembly"/>
    <property type="evidence" value="ECO:0007669"/>
    <property type="project" value="TreeGrafter"/>
</dbReference>
<keyword evidence="2" id="KW-0732">Signal</keyword>
<dbReference type="GO" id="GO:0000462">
    <property type="term" value="P:maturation of SSU-rRNA from tricistronic rRNA transcript (SSU-rRNA, 5.8S rRNA, LSU-rRNA)"/>
    <property type="evidence" value="ECO:0007669"/>
    <property type="project" value="TreeGrafter"/>
</dbReference>
<gene>
    <name evidence="3" type="ORF">BCV72DRAFT_304067</name>
</gene>
<evidence type="ECO:0000256" key="2">
    <source>
        <dbReference type="SAM" id="SignalP"/>
    </source>
</evidence>
<feature type="region of interest" description="Disordered" evidence="1">
    <location>
        <begin position="140"/>
        <end position="160"/>
    </location>
</feature>
<dbReference type="SUPFAM" id="SSF82171">
    <property type="entry name" value="DPP6 N-terminal domain-like"/>
    <property type="match status" value="1"/>
</dbReference>
<dbReference type="Proteomes" id="UP000242414">
    <property type="component" value="Unassembled WGS sequence"/>
</dbReference>
<sequence>MVKFLVLLSTLAIAVSAEVQSSIGLFNVSSPAPNAPFVASQILPCVYTVASNATPDNLQLSISLNSGNVTTVINPSADISQGYSFQKSIGGATVYEHQFNYQIPTNTTAGSYQVIFTDNVSQTNLSIPIIISAAPPTSSVQNPSASGSSAPSQSSTSSSIFKPSSAGTVYTGANVLFTPDGNTIISVVGNRVSFFDLVNNTSYTLPIEMRKNIDHIVLSPKGNLLVTIDLGKEHRSS</sequence>
<name>A0A1X0R7V2_RHIZD</name>
<organism evidence="3">
    <name type="scientific">Rhizopus microsporus var. microsporus</name>
    <dbReference type="NCBI Taxonomy" id="86635"/>
    <lineage>
        <taxon>Eukaryota</taxon>
        <taxon>Fungi</taxon>
        <taxon>Fungi incertae sedis</taxon>
        <taxon>Mucoromycota</taxon>
        <taxon>Mucoromycotina</taxon>
        <taxon>Mucoromycetes</taxon>
        <taxon>Mucorales</taxon>
        <taxon>Mucorineae</taxon>
        <taxon>Rhizopodaceae</taxon>
        <taxon>Rhizopus</taxon>
    </lineage>
</organism>
<dbReference type="AlphaFoldDB" id="A0A1X0R7V2"/>
<feature type="signal peptide" evidence="2">
    <location>
        <begin position="1"/>
        <end position="17"/>
    </location>
</feature>
<proteinExistence type="predicted"/>
<evidence type="ECO:0000313" key="3">
    <source>
        <dbReference type="EMBL" id="ORE08044.1"/>
    </source>
</evidence>
<accession>A0A1X0R7V2</accession>